<evidence type="ECO:0000313" key="3">
    <source>
        <dbReference type="Proteomes" id="UP001652620"/>
    </source>
</evidence>
<feature type="region of interest" description="Disordered" evidence="1">
    <location>
        <begin position="107"/>
        <end position="139"/>
    </location>
</feature>
<feature type="region of interest" description="Disordered" evidence="1">
    <location>
        <begin position="278"/>
        <end position="347"/>
    </location>
</feature>
<dbReference type="AlphaFoldDB" id="A0A034WRA1"/>
<reference evidence="3" key="3">
    <citation type="submission" date="2025-05" db="UniProtKB">
        <authorList>
            <consortium name="RefSeq"/>
        </authorList>
    </citation>
    <scope>NUCLEOTIDE SEQUENCE [LARGE SCALE GENOMIC DNA]</scope>
</reference>
<reference evidence="2" key="1">
    <citation type="journal article" date="2014" name="BMC Genomics">
        <title>Characterizing the developmental transcriptome of the oriental fruit fly, Bactrocera dorsalis (Diptera: Tephritidae) through comparative genomic analysis with Drosophila melanogaster utilizing modENCODE datasets.</title>
        <authorList>
            <person name="Geib S.M."/>
            <person name="Calla B."/>
            <person name="Hall B."/>
            <person name="Hou S."/>
            <person name="Manoukis N.C."/>
        </authorList>
    </citation>
    <scope>NUCLEOTIDE SEQUENCE</scope>
    <source>
        <strain evidence="2">Punador</strain>
    </source>
</reference>
<feature type="region of interest" description="Disordered" evidence="1">
    <location>
        <begin position="68"/>
        <end position="91"/>
    </location>
</feature>
<evidence type="ECO:0000256" key="1">
    <source>
        <dbReference type="SAM" id="MobiDB-lite"/>
    </source>
</evidence>
<feature type="region of interest" description="Disordered" evidence="1">
    <location>
        <begin position="394"/>
        <end position="441"/>
    </location>
</feature>
<name>A0A034WRA1_BACDO</name>
<accession>A0A034WRA1</accession>
<reference evidence="4" key="2">
    <citation type="submission" date="2025-04" db="UniProtKB">
        <authorList>
            <consortium name="RefSeq"/>
        </authorList>
    </citation>
    <scope>IDENTIFICATION</scope>
    <source>
        <strain evidence="4">Punador</strain>
    </source>
</reference>
<dbReference type="EMBL" id="GAKP01002679">
    <property type="protein sequence ID" value="JAC56273.1"/>
    <property type="molecule type" value="Transcribed_RNA"/>
</dbReference>
<evidence type="ECO:0000313" key="2">
    <source>
        <dbReference type="EMBL" id="JAC56273.1"/>
    </source>
</evidence>
<feature type="compositionally biased region" description="Basic and acidic residues" evidence="1">
    <location>
        <begin position="107"/>
        <end position="117"/>
    </location>
</feature>
<protein>
    <submittedName>
        <fullName evidence="4">Uncharacterized protein LOC105229501</fullName>
    </submittedName>
</protein>
<keyword evidence="3" id="KW-1185">Reference proteome</keyword>
<feature type="compositionally biased region" description="Basic and acidic residues" evidence="1">
    <location>
        <begin position="329"/>
        <end position="340"/>
    </location>
</feature>
<dbReference type="RefSeq" id="XP_011208129.1">
    <property type="nucleotide sequence ID" value="XM_011209827.3"/>
</dbReference>
<feature type="compositionally biased region" description="Polar residues" evidence="1">
    <location>
        <begin position="68"/>
        <end position="80"/>
    </location>
</feature>
<dbReference type="OMA" id="SNTHYNG"/>
<gene>
    <name evidence="4" type="primary">LOC105229501</name>
</gene>
<proteinExistence type="predicted"/>
<organism evidence="2">
    <name type="scientific">Bactrocera dorsalis</name>
    <name type="common">Oriental fruit fly</name>
    <name type="synonym">Dacus dorsalis</name>
    <dbReference type="NCBI Taxonomy" id="27457"/>
    <lineage>
        <taxon>Eukaryota</taxon>
        <taxon>Metazoa</taxon>
        <taxon>Ecdysozoa</taxon>
        <taxon>Arthropoda</taxon>
        <taxon>Hexapoda</taxon>
        <taxon>Insecta</taxon>
        <taxon>Pterygota</taxon>
        <taxon>Neoptera</taxon>
        <taxon>Endopterygota</taxon>
        <taxon>Diptera</taxon>
        <taxon>Brachycera</taxon>
        <taxon>Muscomorpha</taxon>
        <taxon>Tephritoidea</taxon>
        <taxon>Tephritidae</taxon>
        <taxon>Bactrocera</taxon>
        <taxon>Bactrocera</taxon>
    </lineage>
</organism>
<sequence length="441" mass="49624">MVRQRPRKSVEELYASKFETNTIKSQANNNMPKNLRDRGEYGGYIITSNTPYNTSCQATSGNSATVNGNGNTMGVSSMTTGRRKSARPVTNSVKQDKYFGKDEKVLNLDDGKKEHSGSNKAKTARTEKSNYGPPSAIYNAPNIYDNKNYTSYADSTAQKDLRVQEHSNHHRHHHANHDDDKDDDTEEFFELIRQTVENAIGKSISDLLNRNFRELSAKVDRFSAELKSTNSMLNKLQADLNNKVVHYGEENSRHFRYLCMKSEYDKMFYQHHTMLASTSNTQSTAAPTPPTNHPEKRGSGSKQSTSVNECEKGQNSCSCRSTIKTPPSEPHKTSSEERSMSQKSSEMGMREVLEHIQRFCTQIQMSELKCDDQPLPKSNSYRLEDAMKISKPVFEEDDDDFQMSSDGMTPRSDEHLHHNKYGGTTMRSCSTTRGGNGGGDA</sequence>
<dbReference type="GeneID" id="105229501"/>
<feature type="compositionally biased region" description="Polar residues" evidence="1">
    <location>
        <begin position="300"/>
        <end position="325"/>
    </location>
</feature>
<evidence type="ECO:0000313" key="4">
    <source>
        <dbReference type="RefSeq" id="XP_011208129.1"/>
    </source>
</evidence>
<dbReference type="KEGG" id="bdr:105229501"/>
<feature type="region of interest" description="Disordered" evidence="1">
    <location>
        <begin position="163"/>
        <end position="183"/>
    </location>
</feature>
<dbReference type="Proteomes" id="UP001652620">
    <property type="component" value="Chromosome 2"/>
</dbReference>
<dbReference type="OrthoDB" id="8069054at2759"/>